<protein>
    <submittedName>
        <fullName evidence="1">Uncharacterized protein</fullName>
    </submittedName>
</protein>
<dbReference type="Proteomes" id="UP000024635">
    <property type="component" value="Unassembled WGS sequence"/>
</dbReference>
<keyword evidence="2" id="KW-1185">Reference proteome</keyword>
<accession>A0A016V320</accession>
<sequence>MTTAARLHRALQLSCIVIVATIRVFCRSFLVGESSFRGLQLVGKRIQDADPIFGNDFLPPLVASSASLLLKKEDLEEIPLSLPDPLALRRCRGAAGRRRCAIVSDAVHDDFFKAYVQQTPNGRRKGARPHVGFFFGQRHRGFLQAGSGCLPLPAAQNSSTTQQTTRAIMHSTLRLCLRRPRAVPPFDYGRLKFTVGFLLLPLVMCEALIDEAELWVEFVICF</sequence>
<evidence type="ECO:0000313" key="2">
    <source>
        <dbReference type="Proteomes" id="UP000024635"/>
    </source>
</evidence>
<organism evidence="1 2">
    <name type="scientific">Ancylostoma ceylanicum</name>
    <dbReference type="NCBI Taxonomy" id="53326"/>
    <lineage>
        <taxon>Eukaryota</taxon>
        <taxon>Metazoa</taxon>
        <taxon>Ecdysozoa</taxon>
        <taxon>Nematoda</taxon>
        <taxon>Chromadorea</taxon>
        <taxon>Rhabditida</taxon>
        <taxon>Rhabditina</taxon>
        <taxon>Rhabditomorpha</taxon>
        <taxon>Strongyloidea</taxon>
        <taxon>Ancylostomatidae</taxon>
        <taxon>Ancylostomatinae</taxon>
        <taxon>Ancylostoma</taxon>
    </lineage>
</organism>
<evidence type="ECO:0000313" key="1">
    <source>
        <dbReference type="EMBL" id="EYC21865.1"/>
    </source>
</evidence>
<dbReference type="EMBL" id="JARK01001354">
    <property type="protein sequence ID" value="EYC21865.1"/>
    <property type="molecule type" value="Genomic_DNA"/>
</dbReference>
<comment type="caution">
    <text evidence="1">The sequence shown here is derived from an EMBL/GenBank/DDBJ whole genome shotgun (WGS) entry which is preliminary data.</text>
</comment>
<reference evidence="2" key="1">
    <citation type="journal article" date="2015" name="Nat. Genet.">
        <title>The genome and transcriptome of the zoonotic hookworm Ancylostoma ceylanicum identify infection-specific gene families.</title>
        <authorList>
            <person name="Schwarz E.M."/>
            <person name="Hu Y."/>
            <person name="Antoshechkin I."/>
            <person name="Miller M.M."/>
            <person name="Sternberg P.W."/>
            <person name="Aroian R.V."/>
        </authorList>
    </citation>
    <scope>NUCLEOTIDE SEQUENCE</scope>
    <source>
        <strain evidence="2">HY135</strain>
    </source>
</reference>
<gene>
    <name evidence="1" type="primary">Acey_s0018.g3571</name>
    <name evidence="1" type="ORF">Y032_0018g3571</name>
</gene>
<proteinExistence type="predicted"/>
<dbReference type="AlphaFoldDB" id="A0A016V320"/>
<name>A0A016V320_9BILA</name>